<proteinExistence type="predicted"/>
<dbReference type="OrthoDB" id="3798483at2759"/>
<sequence length="72" mass="7809">PIRLNIDSSASTSKSYLIKLLSARLQAIAIVDGNKPNPIARVAPTRSAIYNIRSSIIYTFLLIPVVGKFAPL</sequence>
<accession>F9XHB0</accession>
<dbReference type="EMBL" id="CM001203">
    <property type="protein sequence ID" value="EGP85202.1"/>
    <property type="molecule type" value="Genomic_DNA"/>
</dbReference>
<organism evidence="1 2">
    <name type="scientific">Zymoseptoria tritici (strain CBS 115943 / IPO323)</name>
    <name type="common">Speckled leaf blotch fungus</name>
    <name type="synonym">Septoria tritici</name>
    <dbReference type="NCBI Taxonomy" id="336722"/>
    <lineage>
        <taxon>Eukaryota</taxon>
        <taxon>Fungi</taxon>
        <taxon>Dikarya</taxon>
        <taxon>Ascomycota</taxon>
        <taxon>Pezizomycotina</taxon>
        <taxon>Dothideomycetes</taxon>
        <taxon>Dothideomycetidae</taxon>
        <taxon>Mycosphaerellales</taxon>
        <taxon>Mycosphaerellaceae</taxon>
        <taxon>Zymoseptoria</taxon>
    </lineage>
</organism>
<reference evidence="1 2" key="1">
    <citation type="journal article" date="2011" name="PLoS Genet.">
        <title>Finished genome of the fungal wheat pathogen Mycosphaerella graminicola reveals dispensome structure, chromosome plasticity, and stealth pathogenesis.</title>
        <authorList>
            <person name="Goodwin S.B."/>
            <person name="Ben M'barek S."/>
            <person name="Dhillon B."/>
            <person name="Wittenberg A.H.J."/>
            <person name="Crane C.F."/>
            <person name="Hane J.K."/>
            <person name="Foster A.J."/>
            <person name="Van der Lee T.A.J."/>
            <person name="Grimwood J."/>
            <person name="Aerts A."/>
            <person name="Antoniw J."/>
            <person name="Bailey A."/>
            <person name="Bluhm B."/>
            <person name="Bowler J."/>
            <person name="Bristow J."/>
            <person name="van der Burgt A."/>
            <person name="Canto-Canche B."/>
            <person name="Churchill A.C.L."/>
            <person name="Conde-Ferraez L."/>
            <person name="Cools H.J."/>
            <person name="Coutinho P.M."/>
            <person name="Csukai M."/>
            <person name="Dehal P."/>
            <person name="De Wit P."/>
            <person name="Donzelli B."/>
            <person name="van de Geest H.C."/>
            <person name="van Ham R.C.H.J."/>
            <person name="Hammond-Kosack K.E."/>
            <person name="Henrissat B."/>
            <person name="Kilian A."/>
            <person name="Kobayashi A.K."/>
            <person name="Koopmann E."/>
            <person name="Kourmpetis Y."/>
            <person name="Kuzniar A."/>
            <person name="Lindquist E."/>
            <person name="Lombard V."/>
            <person name="Maliepaard C."/>
            <person name="Martins N."/>
            <person name="Mehrabi R."/>
            <person name="Nap J.P.H."/>
            <person name="Ponomarenko A."/>
            <person name="Rudd J.J."/>
            <person name="Salamov A."/>
            <person name="Schmutz J."/>
            <person name="Schouten H.J."/>
            <person name="Shapiro H."/>
            <person name="Stergiopoulos I."/>
            <person name="Torriani S.F.F."/>
            <person name="Tu H."/>
            <person name="de Vries R.P."/>
            <person name="Waalwijk C."/>
            <person name="Ware S.B."/>
            <person name="Wiebenga A."/>
            <person name="Zwiers L.-H."/>
            <person name="Oliver R.P."/>
            <person name="Grigoriev I.V."/>
            <person name="Kema G.H.J."/>
        </authorList>
    </citation>
    <scope>NUCLEOTIDE SEQUENCE [LARGE SCALE GENOMIC DNA]</scope>
    <source>
        <strain evidence="2">CBS 115943 / IPO323</strain>
    </source>
</reference>
<evidence type="ECO:0000313" key="1">
    <source>
        <dbReference type="EMBL" id="EGP85202.1"/>
    </source>
</evidence>
<dbReference type="InParanoid" id="F9XHB0"/>
<name>F9XHB0_ZYMTI</name>
<dbReference type="KEGG" id="ztr:MYCGRDRAFT_46150"/>
<gene>
    <name evidence="1" type="ORF">MYCGRDRAFT_46150</name>
</gene>
<dbReference type="AlphaFoldDB" id="F9XHB0"/>
<feature type="non-terminal residue" evidence="1">
    <location>
        <position position="1"/>
    </location>
</feature>
<dbReference type="GeneID" id="13394579"/>
<dbReference type="HOGENOM" id="CLU_2729391_0_0_1"/>
<dbReference type="Proteomes" id="UP000008062">
    <property type="component" value="Chromosome 8"/>
</dbReference>
<dbReference type="RefSeq" id="XP_003850226.1">
    <property type="nucleotide sequence ID" value="XM_003850178.1"/>
</dbReference>
<protein>
    <submittedName>
        <fullName evidence="1">Uncharacterized protein</fullName>
    </submittedName>
</protein>
<evidence type="ECO:0000313" key="2">
    <source>
        <dbReference type="Proteomes" id="UP000008062"/>
    </source>
</evidence>
<keyword evidence="2" id="KW-1185">Reference proteome</keyword>